<feature type="chain" id="PRO_5045296388" evidence="1">
    <location>
        <begin position="24"/>
        <end position="183"/>
    </location>
</feature>
<evidence type="ECO:0000313" key="4">
    <source>
        <dbReference type="Proteomes" id="UP001565471"/>
    </source>
</evidence>
<name>A0ABV4F230_BRAEL</name>
<reference evidence="3 4" key="1">
    <citation type="submission" date="2024-07" db="EMBL/GenBank/DDBJ databases">
        <title>Genomic Encyclopedia of Type Strains, Phase V (KMG-V): Genome sequencing to study the core and pangenomes of soil and plant-associated prokaryotes.</title>
        <authorList>
            <person name="Whitman W."/>
        </authorList>
    </citation>
    <scope>NUCLEOTIDE SEQUENCE [LARGE SCALE GENOMIC DNA]</scope>
    <source>
        <strain evidence="3 4">USDA 415</strain>
    </source>
</reference>
<gene>
    <name evidence="3" type="ORF">ABIF29_004283</name>
</gene>
<dbReference type="Pfam" id="PF05257">
    <property type="entry name" value="CHAP"/>
    <property type="match status" value="1"/>
</dbReference>
<protein>
    <submittedName>
        <fullName evidence="3">Uncharacterized protein (TIGR02594 family)</fullName>
    </submittedName>
</protein>
<feature type="domain" description="Peptidase C51" evidence="2">
    <location>
        <begin position="98"/>
        <end position="161"/>
    </location>
</feature>
<evidence type="ECO:0000256" key="1">
    <source>
        <dbReference type="SAM" id="SignalP"/>
    </source>
</evidence>
<feature type="signal peptide" evidence="1">
    <location>
        <begin position="1"/>
        <end position="23"/>
    </location>
</feature>
<accession>A0ABV4F230</accession>
<keyword evidence="1" id="KW-0732">Signal</keyword>
<evidence type="ECO:0000313" key="3">
    <source>
        <dbReference type="EMBL" id="MEY9317484.1"/>
    </source>
</evidence>
<proteinExistence type="predicted"/>
<dbReference type="RefSeq" id="WP_259265678.1">
    <property type="nucleotide sequence ID" value="NZ_CP126026.1"/>
</dbReference>
<dbReference type="Proteomes" id="UP001565471">
    <property type="component" value="Unassembled WGS sequence"/>
</dbReference>
<dbReference type="InterPro" id="IPR007921">
    <property type="entry name" value="CHAP_dom"/>
</dbReference>
<sequence length="183" mass="19812">MRTLSTALVGAAIIALSFSAAEARPRHHHHHHHHARVAKISVTSPRVAVRQHVEESSFGDTFASGFQSGIDAGVGVVDRARQFIGETAHQVGVRSTLWCSAFLRKITGAQDVDDRALSWERHQRIAPQVGAVVTMGRRGGGHVGIVSGFTKNGDPIVISGNHGHRVAESVYPRRRIRAWVSAT</sequence>
<comment type="caution">
    <text evidence="3">The sequence shown here is derived from an EMBL/GenBank/DDBJ whole genome shotgun (WGS) entry which is preliminary data.</text>
</comment>
<organism evidence="3 4">
    <name type="scientific">Bradyrhizobium elkanii</name>
    <dbReference type="NCBI Taxonomy" id="29448"/>
    <lineage>
        <taxon>Bacteria</taxon>
        <taxon>Pseudomonadati</taxon>
        <taxon>Pseudomonadota</taxon>
        <taxon>Alphaproteobacteria</taxon>
        <taxon>Hyphomicrobiales</taxon>
        <taxon>Nitrobacteraceae</taxon>
        <taxon>Bradyrhizobium</taxon>
    </lineage>
</organism>
<dbReference type="EMBL" id="JBGBZA010000002">
    <property type="protein sequence ID" value="MEY9317484.1"/>
    <property type="molecule type" value="Genomic_DNA"/>
</dbReference>
<evidence type="ECO:0000259" key="2">
    <source>
        <dbReference type="Pfam" id="PF05257"/>
    </source>
</evidence>
<keyword evidence="4" id="KW-1185">Reference proteome</keyword>